<evidence type="ECO:0000313" key="1">
    <source>
        <dbReference type="EMBL" id="QBK92665.1"/>
    </source>
</evidence>
<evidence type="ECO:0008006" key="2">
    <source>
        <dbReference type="Google" id="ProtNLM"/>
    </source>
</evidence>
<organism evidence="1">
    <name type="scientific">Pithovirus LCPAC401</name>
    <dbReference type="NCBI Taxonomy" id="2506595"/>
    <lineage>
        <taxon>Viruses</taxon>
        <taxon>Pithoviruses</taxon>
    </lineage>
</organism>
<gene>
    <name evidence="1" type="ORF">LCPAC401_03030</name>
</gene>
<proteinExistence type="predicted"/>
<reference evidence="1" key="1">
    <citation type="journal article" date="2019" name="MBio">
        <title>Virus Genomes from Deep Sea Sediments Expand the Ocean Megavirome and Support Independent Origins of Viral Gigantism.</title>
        <authorList>
            <person name="Backstrom D."/>
            <person name="Yutin N."/>
            <person name="Jorgensen S.L."/>
            <person name="Dharamshi J."/>
            <person name="Homa F."/>
            <person name="Zaremba-Niedwiedzka K."/>
            <person name="Spang A."/>
            <person name="Wolf Y.I."/>
            <person name="Koonin E.V."/>
            <person name="Ettema T.J."/>
        </authorList>
    </citation>
    <scope>NUCLEOTIDE SEQUENCE</scope>
</reference>
<protein>
    <recommendedName>
        <fullName evidence="2">Ankyrin repeat protein</fullName>
    </recommendedName>
</protein>
<name>A0A481ZB36_9VIRU</name>
<sequence>MQYLQEYLDRDTSVLIFRFLDSFESFTLKEIKDTSIGISDWNYVAYNACCDSNRDDEERIEILKYCLSKGVILGNFCFKYSATLGIVKYLEGLIPNLTPRTYVSCMQNAIKIKNMEIIKHCQKQIGHIGCIVEDSMSISAHHGNFECLKYFGDMISNQHKNGTLEKCMIRAAGGNQVDMIKHLYSIYERPSSRIWFDCMVQCIKYDAIDTLKYCESRIIDGNVMQREQHKCEGKVTHGCWFVLIHGWCSNLGTKTYEYCESRLFDKKCHSCETMRVSYY</sequence>
<dbReference type="EMBL" id="MK500579">
    <property type="protein sequence ID" value="QBK92665.1"/>
    <property type="molecule type" value="Genomic_DNA"/>
</dbReference>
<accession>A0A481ZB36</accession>